<dbReference type="CDD" id="cd01310">
    <property type="entry name" value="TatD_DNAse"/>
    <property type="match status" value="1"/>
</dbReference>
<keyword evidence="5" id="KW-1185">Reference proteome</keyword>
<dbReference type="OrthoDB" id="9810005at2"/>
<evidence type="ECO:0000256" key="1">
    <source>
        <dbReference type="ARBA" id="ARBA00022723"/>
    </source>
</evidence>
<evidence type="ECO:0000256" key="2">
    <source>
        <dbReference type="ARBA" id="ARBA00022801"/>
    </source>
</evidence>
<evidence type="ECO:0000313" key="4">
    <source>
        <dbReference type="EMBL" id="AOG61101.1"/>
    </source>
</evidence>
<dbReference type="Gene3D" id="3.20.20.140">
    <property type="entry name" value="Metal-dependent hydrolases"/>
    <property type="match status" value="1"/>
</dbReference>
<accession>A0A1B3SME9</accession>
<dbReference type="InterPro" id="IPR018228">
    <property type="entry name" value="DNase_TatD-rel_CS"/>
</dbReference>
<dbReference type="InterPro" id="IPR001130">
    <property type="entry name" value="TatD-like"/>
</dbReference>
<dbReference type="Pfam" id="PF01026">
    <property type="entry name" value="TatD_DNase"/>
    <property type="match status" value="1"/>
</dbReference>
<feature type="binding site" evidence="3">
    <location>
        <position position="162"/>
    </location>
    <ligand>
        <name>a divalent metal cation</name>
        <dbReference type="ChEBI" id="CHEBI:60240"/>
        <label>2</label>
    </ligand>
</feature>
<organism evidence="4 5">
    <name type="scientific">Spiroplasma helicoides</name>
    <dbReference type="NCBI Taxonomy" id="216938"/>
    <lineage>
        <taxon>Bacteria</taxon>
        <taxon>Bacillati</taxon>
        <taxon>Mycoplasmatota</taxon>
        <taxon>Mollicutes</taxon>
        <taxon>Entomoplasmatales</taxon>
        <taxon>Spiroplasmataceae</taxon>
        <taxon>Spiroplasma</taxon>
    </lineage>
</organism>
<dbReference type="PIRSF" id="PIRSF005902">
    <property type="entry name" value="DNase_TatD"/>
    <property type="match status" value="1"/>
</dbReference>
<dbReference type="PATRIC" id="fig|216938.3.peg.1173"/>
<dbReference type="NCBIfam" id="TIGR00010">
    <property type="entry name" value="YchF/TatD family DNA exonuclease"/>
    <property type="match status" value="1"/>
</dbReference>
<dbReference type="EMBL" id="CP017015">
    <property type="protein sequence ID" value="AOG61101.1"/>
    <property type="molecule type" value="Genomic_DNA"/>
</dbReference>
<dbReference type="GO" id="GO:0004536">
    <property type="term" value="F:DNA nuclease activity"/>
    <property type="evidence" value="ECO:0007669"/>
    <property type="project" value="InterPro"/>
</dbReference>
<proteinExistence type="predicted"/>
<reference evidence="4 5" key="1">
    <citation type="submission" date="2016-08" db="EMBL/GenBank/DDBJ databases">
        <title>Complete genome sequence of Spiroplasma helicoides TABS-2 (DSM 22551).</title>
        <authorList>
            <person name="Shen W.-Y."/>
            <person name="Lo W.-S."/>
            <person name="Lai Y.-C."/>
            <person name="Kuo C.-H."/>
        </authorList>
    </citation>
    <scope>NUCLEOTIDE SEQUENCE [LARGE SCALE GENOMIC DNA]</scope>
    <source>
        <strain evidence="4 5">TABS-2</strain>
    </source>
</reference>
<feature type="binding site" evidence="3">
    <location>
        <position position="212"/>
    </location>
    <ligand>
        <name>a divalent metal cation</name>
        <dbReference type="ChEBI" id="CHEBI:60240"/>
        <label>1</label>
    </ligand>
</feature>
<evidence type="ECO:0000313" key="5">
    <source>
        <dbReference type="Proteomes" id="UP000094378"/>
    </source>
</evidence>
<gene>
    <name evidence="4" type="primary">tatD</name>
    <name evidence="4" type="ORF">SHELI_v1c11540</name>
</gene>
<name>A0A1B3SME9_9MOLU</name>
<dbReference type="PANTHER" id="PTHR46124">
    <property type="entry name" value="D-AMINOACYL-TRNA DEACYLASE"/>
    <property type="match status" value="1"/>
</dbReference>
<dbReference type="Proteomes" id="UP000094378">
    <property type="component" value="Chromosome"/>
</dbReference>
<dbReference type="InterPro" id="IPR015991">
    <property type="entry name" value="TatD/YcfH-like"/>
</dbReference>
<dbReference type="GO" id="GO:0005829">
    <property type="term" value="C:cytosol"/>
    <property type="evidence" value="ECO:0007669"/>
    <property type="project" value="TreeGrafter"/>
</dbReference>
<dbReference type="STRING" id="216938.SHELI_v1c11540"/>
<dbReference type="GO" id="GO:0016788">
    <property type="term" value="F:hydrolase activity, acting on ester bonds"/>
    <property type="evidence" value="ECO:0007669"/>
    <property type="project" value="InterPro"/>
</dbReference>
<dbReference type="SUPFAM" id="SSF51556">
    <property type="entry name" value="Metallo-dependent hydrolases"/>
    <property type="match status" value="1"/>
</dbReference>
<keyword evidence="1 3" id="KW-0479">Metal-binding</keyword>
<dbReference type="AlphaFoldDB" id="A0A1B3SME9"/>
<dbReference type="PANTHER" id="PTHR46124:SF2">
    <property type="entry name" value="D-AMINOACYL-TRNA DEACYLASE"/>
    <property type="match status" value="1"/>
</dbReference>
<feature type="binding site" evidence="3">
    <location>
        <position position="10"/>
    </location>
    <ligand>
        <name>a divalent metal cation</name>
        <dbReference type="ChEBI" id="CHEBI:60240"/>
        <label>1</label>
    </ligand>
</feature>
<sequence>MAGIFDTHTHFNDPRYKEEGIETKEMIEEAKLNGVSRFCCVGFDVPSSKLATKYALKYQGVYCAIGVHPNEAHLMKEKDWEEIETLAHAEKVVAIGEVGLDYYYTNEYKEIQKEVLIKHIKIAQENDLAVMLHIRDKDDSEDAYNDAYEILKKYKVTRAIVHCFTRGYNLAKKFTDKGYYISIPGVVTFKNSTDLQDAVKKISINHMLVETDAPYLTPQPNRGKINTSKEIVHVVEKIAKIKNLNKHDVIDATTTNAQKVFKLG</sequence>
<evidence type="ECO:0000256" key="3">
    <source>
        <dbReference type="PIRSR" id="PIRSR005902-1"/>
    </source>
</evidence>
<keyword evidence="2" id="KW-0378">Hydrolase</keyword>
<dbReference type="InterPro" id="IPR032466">
    <property type="entry name" value="Metal_Hydrolase"/>
</dbReference>
<feature type="binding site" evidence="3">
    <location>
        <position position="97"/>
    </location>
    <ligand>
        <name>a divalent metal cation</name>
        <dbReference type="ChEBI" id="CHEBI:60240"/>
        <label>1</label>
    </ligand>
</feature>
<dbReference type="FunFam" id="3.20.20.140:FF:000005">
    <property type="entry name" value="TatD family hydrolase"/>
    <property type="match status" value="1"/>
</dbReference>
<feature type="binding site" evidence="3">
    <location>
        <position position="8"/>
    </location>
    <ligand>
        <name>a divalent metal cation</name>
        <dbReference type="ChEBI" id="CHEBI:60240"/>
        <label>1</label>
    </ligand>
</feature>
<dbReference type="GO" id="GO:0046872">
    <property type="term" value="F:metal ion binding"/>
    <property type="evidence" value="ECO:0007669"/>
    <property type="project" value="UniProtKB-KW"/>
</dbReference>
<protein>
    <submittedName>
        <fullName evidence="4">Mg-dependent DNase</fullName>
    </submittedName>
</protein>
<feature type="binding site" evidence="3">
    <location>
        <position position="133"/>
    </location>
    <ligand>
        <name>a divalent metal cation</name>
        <dbReference type="ChEBI" id="CHEBI:60240"/>
        <label>2</label>
    </ligand>
</feature>
<dbReference type="KEGG" id="shj:SHELI_v1c11540"/>
<dbReference type="PROSITE" id="PS01137">
    <property type="entry name" value="TATD_1"/>
    <property type="match status" value="1"/>
</dbReference>
<dbReference type="RefSeq" id="WP_069117565.1">
    <property type="nucleotide sequence ID" value="NZ_CP017015.1"/>
</dbReference>